<dbReference type="EMBL" id="JAAAXW010000402">
    <property type="protein sequence ID" value="KAF9537446.1"/>
    <property type="molecule type" value="Genomic_DNA"/>
</dbReference>
<organism evidence="1 2">
    <name type="scientific">Mortierella hygrophila</name>
    <dbReference type="NCBI Taxonomy" id="979708"/>
    <lineage>
        <taxon>Eukaryota</taxon>
        <taxon>Fungi</taxon>
        <taxon>Fungi incertae sedis</taxon>
        <taxon>Mucoromycota</taxon>
        <taxon>Mortierellomycotina</taxon>
        <taxon>Mortierellomycetes</taxon>
        <taxon>Mortierellales</taxon>
        <taxon>Mortierellaceae</taxon>
        <taxon>Mortierella</taxon>
    </lineage>
</organism>
<gene>
    <name evidence="1" type="ORF">EC957_008278</name>
</gene>
<proteinExistence type="predicted"/>
<dbReference type="AlphaFoldDB" id="A0A9P6EXX4"/>
<evidence type="ECO:0000313" key="1">
    <source>
        <dbReference type="EMBL" id="KAF9537446.1"/>
    </source>
</evidence>
<comment type="caution">
    <text evidence="1">The sequence shown here is derived from an EMBL/GenBank/DDBJ whole genome shotgun (WGS) entry which is preliminary data.</text>
</comment>
<protein>
    <submittedName>
        <fullName evidence="1">Uncharacterized protein</fullName>
    </submittedName>
</protein>
<keyword evidence="2" id="KW-1185">Reference proteome</keyword>
<reference evidence="1" key="1">
    <citation type="journal article" date="2020" name="Fungal Divers.">
        <title>Resolving the Mortierellaceae phylogeny through synthesis of multi-gene phylogenetics and phylogenomics.</title>
        <authorList>
            <person name="Vandepol N."/>
            <person name="Liber J."/>
            <person name="Desiro A."/>
            <person name="Na H."/>
            <person name="Kennedy M."/>
            <person name="Barry K."/>
            <person name="Grigoriev I.V."/>
            <person name="Miller A.N."/>
            <person name="O'Donnell K."/>
            <person name="Stajich J.E."/>
            <person name="Bonito G."/>
        </authorList>
    </citation>
    <scope>NUCLEOTIDE SEQUENCE</scope>
    <source>
        <strain evidence="1">NRRL 2591</strain>
    </source>
</reference>
<name>A0A9P6EXX4_9FUNG</name>
<dbReference type="Proteomes" id="UP000723463">
    <property type="component" value="Unassembled WGS sequence"/>
</dbReference>
<sequence length="211" mass="23609">LLISDDREIGVFGKLSPDSDTQIAIEHMLQEAQEMELSYRLAKSLSTCETLPDILLEELELQDEMTSSDRELALRIERGEPSAERLLRASTARFPLIQACLMDDEDVTKYQSIKNEIDHPCPPTAELDAAASRVISEKGWKPRDISAAHESIFHFRHTHSPQLRPKGHLQCSNLTLVEISECAMKTCPESPLARVNSYIVGVTSQLVSLNP</sequence>
<feature type="non-terminal residue" evidence="1">
    <location>
        <position position="211"/>
    </location>
</feature>
<evidence type="ECO:0000313" key="2">
    <source>
        <dbReference type="Proteomes" id="UP000723463"/>
    </source>
</evidence>
<accession>A0A9P6EXX4</accession>